<name>A0AAE3DT10_9FIRM</name>
<dbReference type="EMBL" id="JAJEPR010000017">
    <property type="protein sequence ID" value="MCC2190251.1"/>
    <property type="molecule type" value="Genomic_DNA"/>
</dbReference>
<dbReference type="Proteomes" id="UP001197875">
    <property type="component" value="Unassembled WGS sequence"/>
</dbReference>
<proteinExistence type="predicted"/>
<keyword evidence="2" id="KW-1185">Reference proteome</keyword>
<protein>
    <recommendedName>
        <fullName evidence="3">KAP NTPase domain-containing protein</fullName>
    </recommendedName>
</protein>
<comment type="caution">
    <text evidence="1">The sequence shown here is derived from an EMBL/GenBank/DDBJ whole genome shotgun (WGS) entry which is preliminary data.</text>
</comment>
<reference evidence="1 2" key="1">
    <citation type="submission" date="2021-10" db="EMBL/GenBank/DDBJ databases">
        <title>Anaerobic single-cell dispensing facilitates the cultivation of human gut bacteria.</title>
        <authorList>
            <person name="Afrizal A."/>
        </authorList>
    </citation>
    <scope>NUCLEOTIDE SEQUENCE [LARGE SCALE GENOMIC DNA]</scope>
    <source>
        <strain evidence="1 2">CLA-AA-H277</strain>
    </source>
</reference>
<accession>A0AAE3DT10</accession>
<evidence type="ECO:0000313" key="1">
    <source>
        <dbReference type="EMBL" id="MCC2190251.1"/>
    </source>
</evidence>
<dbReference type="RefSeq" id="WP_227615384.1">
    <property type="nucleotide sequence ID" value="NZ_JAJEPR010000017.1"/>
</dbReference>
<dbReference type="AlphaFoldDB" id="A0AAE3DT10"/>
<gene>
    <name evidence="1" type="ORF">LKD71_10605</name>
</gene>
<organism evidence="1 2">
    <name type="scientific">Fusicatenibacter faecihominis</name>
    <dbReference type="NCBI Taxonomy" id="2881276"/>
    <lineage>
        <taxon>Bacteria</taxon>
        <taxon>Bacillati</taxon>
        <taxon>Bacillota</taxon>
        <taxon>Clostridia</taxon>
        <taxon>Lachnospirales</taxon>
        <taxon>Lachnospiraceae</taxon>
        <taxon>Fusicatenibacter</taxon>
    </lineage>
</organism>
<evidence type="ECO:0008006" key="3">
    <source>
        <dbReference type="Google" id="ProtNLM"/>
    </source>
</evidence>
<sequence>MGVWISGFFGSGKSHFRKMLSYLRENKEVKGIRSVERFRKKFEDDPATFMLIDRATKGTTETILFNIDIEGFSNKDKTAVLRVFAKMFYNHLGFYGENLKVAMMERYIDQQGKTEEFRRVFEEKKGKSWMEMRRAFAFNGKFIIPT</sequence>
<evidence type="ECO:0000313" key="2">
    <source>
        <dbReference type="Proteomes" id="UP001197875"/>
    </source>
</evidence>